<name>A0A0S2TGP9_9GAMM</name>
<keyword evidence="2" id="KW-1185">Reference proteome</keyword>
<dbReference type="EMBL" id="CP013099">
    <property type="protein sequence ID" value="ALP54319.1"/>
    <property type="molecule type" value="Genomic_DNA"/>
</dbReference>
<evidence type="ECO:0000313" key="1">
    <source>
        <dbReference type="EMBL" id="ALP54319.1"/>
    </source>
</evidence>
<protein>
    <submittedName>
        <fullName evidence="1">Uncharacterized protein</fullName>
    </submittedName>
</protein>
<gene>
    <name evidence="1" type="ORF">Tel_14850</name>
</gene>
<accession>A0A0S2TGP9</accession>
<dbReference type="Proteomes" id="UP000055136">
    <property type="component" value="Chromosome"/>
</dbReference>
<evidence type="ECO:0000313" key="2">
    <source>
        <dbReference type="Proteomes" id="UP000055136"/>
    </source>
</evidence>
<dbReference type="KEGG" id="tee:Tel_14850"/>
<dbReference type="AlphaFoldDB" id="A0A0S2TGP9"/>
<organism evidence="1 2">
    <name type="scientific">Candidatus Tenderia electrophaga</name>
    <dbReference type="NCBI Taxonomy" id="1748243"/>
    <lineage>
        <taxon>Bacteria</taxon>
        <taxon>Pseudomonadati</taxon>
        <taxon>Pseudomonadota</taxon>
        <taxon>Gammaproteobacteria</taxon>
        <taxon>Candidatus Tenderiales</taxon>
        <taxon>Candidatus Tenderiaceae</taxon>
        <taxon>Candidatus Tenderia</taxon>
    </lineage>
</organism>
<sequence length="73" mass="8347">MITGIRGGATMLSDKPTTARNSKFTWREIRRLIEEAGVKDEDEIDCIEISWGTADQVKLNKDDDFGWQIRQSC</sequence>
<proteinExistence type="predicted"/>
<reference evidence="1" key="1">
    <citation type="submission" date="2015-10" db="EMBL/GenBank/DDBJ databases">
        <title>Description of Candidatus Tenderia electrophaga gen. nov, sp. nov., an Uncultivated Electroautotroph from a Biocathode Enrichment.</title>
        <authorList>
            <person name="Eddie B.J."/>
            <person name="Malanoski A.P."/>
            <person name="Wang Z."/>
            <person name="Hall R.J."/>
            <person name="Oh S.D."/>
            <person name="Heiner C."/>
            <person name="Lin B."/>
            <person name="Strycharz-Glaven S.M."/>
        </authorList>
    </citation>
    <scope>NUCLEOTIDE SEQUENCE [LARGE SCALE GENOMIC DNA]</scope>
    <source>
        <strain evidence="1">NRL1</strain>
    </source>
</reference>